<protein>
    <recommendedName>
        <fullName evidence="4">TRAP-type C4-dicarboxylate transport system, substrate-binding protein</fullName>
    </recommendedName>
</protein>
<dbReference type="EMBL" id="FTOH01000003">
    <property type="protein sequence ID" value="SIS63244.1"/>
    <property type="molecule type" value="Genomic_DNA"/>
</dbReference>
<feature type="chain" id="PRO_5013156619" description="TRAP-type C4-dicarboxylate transport system, substrate-binding protein" evidence="1">
    <location>
        <begin position="25"/>
        <end position="376"/>
    </location>
</feature>
<evidence type="ECO:0008006" key="4">
    <source>
        <dbReference type="Google" id="ProtNLM"/>
    </source>
</evidence>
<dbReference type="AlphaFoldDB" id="A0A1N7KNX0"/>
<accession>A0A1N7KNX0</accession>
<dbReference type="Pfam" id="PF19582">
    <property type="entry name" value="AdeT1_2"/>
    <property type="match status" value="1"/>
</dbReference>
<dbReference type="InterPro" id="IPR045758">
    <property type="entry name" value="AdeT1/2"/>
</dbReference>
<keyword evidence="1" id="KW-0732">Signal</keyword>
<keyword evidence="3" id="KW-1185">Reference proteome</keyword>
<proteinExistence type="predicted"/>
<evidence type="ECO:0000256" key="1">
    <source>
        <dbReference type="SAM" id="SignalP"/>
    </source>
</evidence>
<dbReference type="Gene3D" id="3.40.190.170">
    <property type="entry name" value="Bacterial extracellular solute-binding protein, family 7"/>
    <property type="match status" value="1"/>
</dbReference>
<feature type="signal peptide" evidence="1">
    <location>
        <begin position="1"/>
        <end position="24"/>
    </location>
</feature>
<dbReference type="Proteomes" id="UP000185639">
    <property type="component" value="Unassembled WGS sequence"/>
</dbReference>
<sequence length="376" mass="41983">MNVRTLFATLFGLLFLSSATLTYAADDLESRRNAKLEATVMNPNLPLEKRIRALKKLQKDEMVNGRILRTFCVWDPLGKTGPISSTVEDQKLRSLHYGMDLSVITYQDESELVEALRSGEECDAALIRGVAAMEFNRFAGTIESVGGLQSRQQVQLLMQVIANPRMAQRLGDDDYVVLGLATLGSSYRYSADRKNRSLASFKDKKIATESFDPGMARLTEAFGADAVVGDMMSNVQKYADNEVAGMMSPIVAYLVMGSGQISGDVSIIDTPVAQSTIQLIGRTEKFPPGLAQILREDFLFKFDNYARRVDNEMALVPESFWAKDSAQDIAALEKHSLDVRLKLREEGYYDPAMLRLQRKIRCKFDPSRSECTNPKE</sequence>
<name>A0A1N7KNX0_9GAMM</name>
<evidence type="ECO:0000313" key="3">
    <source>
        <dbReference type="Proteomes" id="UP000185639"/>
    </source>
</evidence>
<gene>
    <name evidence="2" type="ORF">SAMN05421686_10312</name>
</gene>
<evidence type="ECO:0000313" key="2">
    <source>
        <dbReference type="EMBL" id="SIS63244.1"/>
    </source>
</evidence>
<dbReference type="InterPro" id="IPR038404">
    <property type="entry name" value="TRAP_DctP_sf"/>
</dbReference>
<reference evidence="3" key="1">
    <citation type="submission" date="2017-01" db="EMBL/GenBank/DDBJ databases">
        <authorList>
            <person name="Varghese N."/>
            <person name="Submissions S."/>
        </authorList>
    </citation>
    <scope>NUCLEOTIDE SEQUENCE [LARGE SCALE GENOMIC DNA]</scope>
    <source>
        <strain evidence="3">DSM 24913</strain>
    </source>
</reference>
<organism evidence="2 3">
    <name type="scientific">Thalassolituus maritimus</name>
    <dbReference type="NCBI Taxonomy" id="484498"/>
    <lineage>
        <taxon>Bacteria</taxon>
        <taxon>Pseudomonadati</taxon>
        <taxon>Pseudomonadota</taxon>
        <taxon>Gammaproteobacteria</taxon>
        <taxon>Oceanospirillales</taxon>
        <taxon>Oceanospirillaceae</taxon>
        <taxon>Thalassolituus</taxon>
    </lineage>
</organism>
<dbReference type="RefSeq" id="WP_076514571.1">
    <property type="nucleotide sequence ID" value="NZ_FTOH01000003.1"/>
</dbReference>